<dbReference type="InterPro" id="IPR036390">
    <property type="entry name" value="WH_DNA-bd_sf"/>
</dbReference>
<protein>
    <recommendedName>
        <fullName evidence="4">HTH-type transcriptional regulator</fullName>
    </recommendedName>
</protein>
<keyword evidence="1 4" id="KW-0805">Transcription regulation</keyword>
<evidence type="ECO:0000256" key="2">
    <source>
        <dbReference type="ARBA" id="ARBA00023125"/>
    </source>
</evidence>
<dbReference type="EMBL" id="VHSH01000004">
    <property type="protein sequence ID" value="TQV79595.1"/>
    <property type="molecule type" value="Genomic_DNA"/>
</dbReference>
<gene>
    <name evidence="6" type="ORF">FKG95_12770</name>
</gene>
<dbReference type="PANTHER" id="PTHR38465:SF1">
    <property type="entry name" value="HTH-TYPE TRANSCRIPTIONAL REGULATOR MJ1563-RELATED"/>
    <property type="match status" value="1"/>
</dbReference>
<dbReference type="Proteomes" id="UP000315252">
    <property type="component" value="Unassembled WGS sequence"/>
</dbReference>
<dbReference type="Gene3D" id="1.10.10.10">
    <property type="entry name" value="Winged helix-like DNA-binding domain superfamily/Winged helix DNA-binding domain"/>
    <property type="match status" value="1"/>
</dbReference>
<dbReference type="InterPro" id="IPR000835">
    <property type="entry name" value="HTH_MarR-typ"/>
</dbReference>
<dbReference type="PIRSF" id="PIRSF006707">
    <property type="entry name" value="MJ1563"/>
    <property type="match status" value="1"/>
</dbReference>
<dbReference type="CDD" id="cd00090">
    <property type="entry name" value="HTH_ARSR"/>
    <property type="match status" value="1"/>
</dbReference>
<dbReference type="OrthoDB" id="9792628at2"/>
<keyword evidence="2 4" id="KW-0238">DNA-binding</keyword>
<sequence>MKLTPVMEKYILHWGEMGTRWGVNRSVSQVHALLYLHGKPMSAEEIADSLNMARSNVSNSLKELLTWGLASRTHVMGDRRDQFLVKGETWDMLMTIVEGRKAREIDPTLTMLRQCVEEAEDDKETPEDVKARIAGILEFMENLTGWYEQVSRLPKPVLIKLMKMGRKVAKLVTKK</sequence>
<dbReference type="SUPFAM" id="SSF46785">
    <property type="entry name" value="Winged helix' DNA-binding domain"/>
    <property type="match status" value="1"/>
</dbReference>
<reference evidence="6 7" key="1">
    <citation type="submission" date="2019-06" db="EMBL/GenBank/DDBJ databases">
        <title>Whole genome sequence for Rhodospirillaceae sp. R148.</title>
        <authorList>
            <person name="Wang G."/>
        </authorList>
    </citation>
    <scope>NUCLEOTIDE SEQUENCE [LARGE SCALE GENOMIC DNA]</scope>
    <source>
        <strain evidence="6 7">R148</strain>
    </source>
</reference>
<dbReference type="AlphaFoldDB" id="A0A545TQT9"/>
<evidence type="ECO:0000256" key="3">
    <source>
        <dbReference type="ARBA" id="ARBA00023163"/>
    </source>
</evidence>
<evidence type="ECO:0000259" key="5">
    <source>
        <dbReference type="Pfam" id="PF12802"/>
    </source>
</evidence>
<dbReference type="GO" id="GO:0003677">
    <property type="term" value="F:DNA binding"/>
    <property type="evidence" value="ECO:0007669"/>
    <property type="project" value="UniProtKB-UniRule"/>
</dbReference>
<evidence type="ECO:0000313" key="6">
    <source>
        <dbReference type="EMBL" id="TQV79595.1"/>
    </source>
</evidence>
<dbReference type="InterPro" id="IPR052362">
    <property type="entry name" value="HTH-GbsR_regulator"/>
</dbReference>
<evidence type="ECO:0000313" key="7">
    <source>
        <dbReference type="Proteomes" id="UP000315252"/>
    </source>
</evidence>
<dbReference type="InterPro" id="IPR011991">
    <property type="entry name" value="ArsR-like_HTH"/>
</dbReference>
<dbReference type="InterPro" id="IPR036388">
    <property type="entry name" value="WH-like_DNA-bd_sf"/>
</dbReference>
<organism evidence="6 7">
    <name type="scientific">Denitrobaculum tricleocarpae</name>
    <dbReference type="NCBI Taxonomy" id="2591009"/>
    <lineage>
        <taxon>Bacteria</taxon>
        <taxon>Pseudomonadati</taxon>
        <taxon>Pseudomonadota</taxon>
        <taxon>Alphaproteobacteria</taxon>
        <taxon>Rhodospirillales</taxon>
        <taxon>Rhodospirillaceae</taxon>
        <taxon>Denitrobaculum</taxon>
    </lineage>
</organism>
<dbReference type="RefSeq" id="WP_142896776.1">
    <property type="nucleotide sequence ID" value="NZ_ML660055.1"/>
</dbReference>
<dbReference type="GO" id="GO:0003700">
    <property type="term" value="F:DNA-binding transcription factor activity"/>
    <property type="evidence" value="ECO:0007669"/>
    <property type="project" value="InterPro"/>
</dbReference>
<accession>A0A545TQT9</accession>
<keyword evidence="3 4" id="KW-0804">Transcription</keyword>
<dbReference type="PANTHER" id="PTHR38465">
    <property type="entry name" value="HTH-TYPE TRANSCRIPTIONAL REGULATOR MJ1563-RELATED"/>
    <property type="match status" value="1"/>
</dbReference>
<proteinExistence type="inferred from homology"/>
<keyword evidence="7" id="KW-1185">Reference proteome</keyword>
<comment type="caution">
    <text evidence="6">The sequence shown here is derived from an EMBL/GenBank/DDBJ whole genome shotgun (WGS) entry which is preliminary data.</text>
</comment>
<dbReference type="Pfam" id="PF12802">
    <property type="entry name" value="MarR_2"/>
    <property type="match status" value="1"/>
</dbReference>
<evidence type="ECO:0000256" key="1">
    <source>
        <dbReference type="ARBA" id="ARBA00023015"/>
    </source>
</evidence>
<comment type="similarity">
    <text evidence="4">Belongs to the GbsR family.</text>
</comment>
<name>A0A545TQT9_9PROT</name>
<evidence type="ECO:0000256" key="4">
    <source>
        <dbReference type="PIRNR" id="PIRNR006707"/>
    </source>
</evidence>
<feature type="domain" description="HTH marR-type" evidence="5">
    <location>
        <begin position="22"/>
        <end position="80"/>
    </location>
</feature>
<dbReference type="InterPro" id="IPR026282">
    <property type="entry name" value="MJ1563"/>
</dbReference>